<dbReference type="GO" id="GO:0106310">
    <property type="term" value="F:protein serine kinase activity"/>
    <property type="evidence" value="ECO:0007669"/>
    <property type="project" value="RHEA"/>
</dbReference>
<gene>
    <name evidence="23" type="ORF">M408DRAFT_330582</name>
</gene>
<dbReference type="InterPro" id="IPR046349">
    <property type="entry name" value="C1-like_sf"/>
</dbReference>
<dbReference type="InterPro" id="IPR017892">
    <property type="entry name" value="Pkinase_C"/>
</dbReference>
<dbReference type="FunFam" id="3.30.200.20:FF:000103">
    <property type="entry name" value="Protein kinase C"/>
    <property type="match status" value="1"/>
</dbReference>
<comment type="similarity">
    <text evidence="1">Belongs to the protein kinase superfamily. AGC Ser/Thr protein kinase family. PKC subfamily.</text>
</comment>
<dbReference type="GO" id="GO:0007165">
    <property type="term" value="P:signal transduction"/>
    <property type="evidence" value="ECO:0007669"/>
    <property type="project" value="InterPro"/>
</dbReference>
<evidence type="ECO:0000256" key="12">
    <source>
        <dbReference type="ARBA" id="ARBA00022840"/>
    </source>
</evidence>
<dbReference type="Gene3D" id="2.60.40.150">
    <property type="entry name" value="C2 domain"/>
    <property type="match status" value="1"/>
</dbReference>
<keyword evidence="5" id="KW-0808">Transferase</keyword>
<proteinExistence type="inferred from homology"/>
<dbReference type="PROSITE" id="PS50081">
    <property type="entry name" value="ZF_DAG_PE_2"/>
    <property type="match status" value="2"/>
</dbReference>
<dbReference type="PANTHER" id="PTHR24351">
    <property type="entry name" value="RIBOSOMAL PROTEIN S6 KINASE"/>
    <property type="match status" value="1"/>
</dbReference>
<feature type="region of interest" description="Disordered" evidence="17">
    <location>
        <begin position="76"/>
        <end position="113"/>
    </location>
</feature>
<keyword evidence="7" id="KW-0677">Repeat</keyword>
<dbReference type="GO" id="GO:0009272">
    <property type="term" value="P:fungal-type cell wall biogenesis"/>
    <property type="evidence" value="ECO:0007669"/>
    <property type="project" value="InterPro"/>
</dbReference>
<feature type="region of interest" description="Disordered" evidence="17">
    <location>
        <begin position="208"/>
        <end position="227"/>
    </location>
</feature>
<comment type="catalytic activity">
    <reaction evidence="14">
        <text>L-seryl-[protein] + ATP = O-phospho-L-seryl-[protein] + ADP + H(+)</text>
        <dbReference type="Rhea" id="RHEA:17989"/>
        <dbReference type="Rhea" id="RHEA-COMP:9863"/>
        <dbReference type="Rhea" id="RHEA-COMP:11604"/>
        <dbReference type="ChEBI" id="CHEBI:15378"/>
        <dbReference type="ChEBI" id="CHEBI:29999"/>
        <dbReference type="ChEBI" id="CHEBI:30616"/>
        <dbReference type="ChEBI" id="CHEBI:83421"/>
        <dbReference type="ChEBI" id="CHEBI:456216"/>
        <dbReference type="EC" id="2.7.11.13"/>
    </reaction>
</comment>
<feature type="compositionally biased region" description="Gly residues" evidence="17">
    <location>
        <begin position="619"/>
        <end position="641"/>
    </location>
</feature>
<reference evidence="24" key="2">
    <citation type="submission" date="2015-01" db="EMBL/GenBank/DDBJ databases">
        <title>Evolutionary Origins and Diversification of the Mycorrhizal Mutualists.</title>
        <authorList>
            <consortium name="DOE Joint Genome Institute"/>
            <consortium name="Mycorrhizal Genomics Consortium"/>
            <person name="Kohler A."/>
            <person name="Kuo A."/>
            <person name="Nagy L.G."/>
            <person name="Floudas D."/>
            <person name="Copeland A."/>
            <person name="Barry K.W."/>
            <person name="Cichocki N."/>
            <person name="Veneault-Fourrey C."/>
            <person name="LaButti K."/>
            <person name="Lindquist E.A."/>
            <person name="Lipzen A."/>
            <person name="Lundell T."/>
            <person name="Morin E."/>
            <person name="Murat C."/>
            <person name="Riley R."/>
            <person name="Ohm R."/>
            <person name="Sun H."/>
            <person name="Tunlid A."/>
            <person name="Henrissat B."/>
            <person name="Grigoriev I.V."/>
            <person name="Hibbett D.S."/>
            <person name="Martin F."/>
        </authorList>
    </citation>
    <scope>NUCLEOTIDE SEQUENCE [LARGE SCALE GENOMIC DNA]</scope>
    <source>
        <strain evidence="24">MAFF 305830</strain>
    </source>
</reference>
<evidence type="ECO:0000259" key="21">
    <source>
        <dbReference type="PROSITE" id="PS51285"/>
    </source>
</evidence>
<evidence type="ECO:0000256" key="17">
    <source>
        <dbReference type="SAM" id="MobiDB-lite"/>
    </source>
</evidence>
<comment type="catalytic activity">
    <reaction evidence="13">
        <text>L-threonyl-[protein] + ATP = O-phospho-L-threonyl-[protein] + ADP + H(+)</text>
        <dbReference type="Rhea" id="RHEA:46608"/>
        <dbReference type="Rhea" id="RHEA-COMP:11060"/>
        <dbReference type="Rhea" id="RHEA-COMP:11605"/>
        <dbReference type="ChEBI" id="CHEBI:15378"/>
        <dbReference type="ChEBI" id="CHEBI:30013"/>
        <dbReference type="ChEBI" id="CHEBI:30616"/>
        <dbReference type="ChEBI" id="CHEBI:61977"/>
        <dbReference type="ChEBI" id="CHEBI:456216"/>
        <dbReference type="EC" id="2.7.11.13"/>
    </reaction>
</comment>
<dbReference type="PROSITE" id="PS51285">
    <property type="entry name" value="AGC_KINASE_CTER"/>
    <property type="match status" value="1"/>
</dbReference>
<dbReference type="PROSITE" id="PS00479">
    <property type="entry name" value="ZF_DAG_PE_1"/>
    <property type="match status" value="1"/>
</dbReference>
<dbReference type="Pfam" id="PF00168">
    <property type="entry name" value="C2"/>
    <property type="match status" value="1"/>
</dbReference>
<keyword evidence="15" id="KW-0175">Coiled coil</keyword>
<dbReference type="InterPro" id="IPR000008">
    <property type="entry name" value="C2_dom"/>
</dbReference>
<protein>
    <recommendedName>
        <fullName evidence="2">protein kinase C</fullName>
        <ecNumber evidence="2">2.7.11.13</ecNumber>
    </recommendedName>
</protein>
<keyword evidence="4" id="KW-0597">Phosphoprotein</keyword>
<dbReference type="CDD" id="cd11620">
    <property type="entry name" value="HR1_PKC-like_2_fungi"/>
    <property type="match status" value="1"/>
</dbReference>
<evidence type="ECO:0000256" key="5">
    <source>
        <dbReference type="ARBA" id="ARBA00022679"/>
    </source>
</evidence>
<dbReference type="InterPro" id="IPR002219">
    <property type="entry name" value="PKC_DAG/PE"/>
</dbReference>
<sequence>MPDPTSPTMDELESKMADILARIAKEQKIIDGSKAIRLATRNADVLRKTDAEERDARKSLEYFHATLADLRAKRDQLATQDVGPSRQQSQHNHYNNDYERPLPSPPRDGSNDVKTRQYSNLELIQADTPHTPAKIQKMLNQLEFKLQVERQYQKGFDLMQRAYTADGDKKSRQDAQNQKQESDRTIQLLSTALRRYKNLHVIEVADEEDAADPTTPANPIGDRKGNLRKPLTGTLQITVKAAKELEHALLPKKSNKIFNETTVVLKIEGNFRAKSHPTRTDRWNQDFELSVEKANELTIALYDKHGNEMPTPIGFTWIRLSDLVDALRRQKIGMEAAGGGWVTADGAMNNPGGYGGGQGRFEQNPYQLGGDGPLMPGGMGGMGGGAGASEGIEGWFMVEPAGAILLHLNFVKENVRKRPLDAGLARQVAVRKRKEVHEMNGHKFVPQQFYQIMLCAYCNEFLLNATGYQCEDCRYLCHKKCYEKVVTKCISKSNSGTEGDEEKIKHRIPHRFETFTNIGANWCCHCGYMLPLGRKNSKKCTECNITCHSSCTHFVPDFCGMSMEMANTILSNMKSIAASQSSRRPPTIKQVPQQTGPGYAAGQPPDSGYYQPEKQQPLGMGGPGGQMDLTGGYGSPGGYGGSPPPASPPRQTPTSMYGDPRFSQPGQGPPPAAGPGQPIYPGGPPRPPPPPGHQPRMSGGYQPEQPPYGVQPGRGSYEQQQPPQPQPGYSSRPQQQLPLRSDDYSAGQQIPHRYDSPPIGGRPGQAPGDGQYHARQASLPQKRATQPPKKPRKVGLDDFNFLAVLGKGNFGKVMLAEEKRTADLYAIKVLKKEFIIDNDEVESTRSEKRVFLAAARERHPFLLNLHSCFQTETRVYFVMEYVSGGDLMLHIQRKQFSLRQAKFYAAEVLLALEYFHVNGIIYRDLKLDNILLTLDGHVKVADYGLCKEEMYYGKTTSTFCGTPEFMAPEILLEQRYGRAVDWWAFGVLTYEMLLGQSPFRGDDEDEIFDAILEDEPLYPITMPKDAVSILQKLLTRDPSRRLGAGPDDALDIKRHPFFKDVNWDDVFNKRIPPPYFPQIKAPGDVSNFDTEFTKEQPTLTPVHGQLTAKDQMEFNGFSWVAAWADTV</sequence>
<dbReference type="SUPFAM" id="SSF57889">
    <property type="entry name" value="Cysteine-rich domain"/>
    <property type="match status" value="2"/>
</dbReference>
<dbReference type="EC" id="2.7.11.13" evidence="2"/>
<dbReference type="AlphaFoldDB" id="A0A0C3AP89"/>
<dbReference type="InterPro" id="IPR011009">
    <property type="entry name" value="Kinase-like_dom_sf"/>
</dbReference>
<dbReference type="OrthoDB" id="63267at2759"/>
<dbReference type="InterPro" id="IPR036274">
    <property type="entry name" value="HR1_rpt_sf"/>
</dbReference>
<feature type="compositionally biased region" description="Pro residues" evidence="17">
    <location>
        <begin position="681"/>
        <end position="693"/>
    </location>
</feature>
<dbReference type="HOGENOM" id="CLU_000288_54_0_1"/>
<dbReference type="FunFam" id="3.30.60.20:FF:000034">
    <property type="entry name" value="Protein kinase C"/>
    <property type="match status" value="1"/>
</dbReference>
<dbReference type="Pfam" id="PF00433">
    <property type="entry name" value="Pkinase_C"/>
    <property type="match status" value="1"/>
</dbReference>
<evidence type="ECO:0000313" key="23">
    <source>
        <dbReference type="EMBL" id="KIM26390.1"/>
    </source>
</evidence>
<evidence type="ECO:0000256" key="2">
    <source>
        <dbReference type="ARBA" id="ARBA00012429"/>
    </source>
</evidence>
<evidence type="ECO:0000256" key="3">
    <source>
        <dbReference type="ARBA" id="ARBA00022527"/>
    </source>
</evidence>
<dbReference type="PROSITE" id="PS50004">
    <property type="entry name" value="C2"/>
    <property type="match status" value="1"/>
</dbReference>
<dbReference type="InterPro" id="IPR011072">
    <property type="entry name" value="HR1_rho-bd"/>
</dbReference>
<keyword evidence="3" id="KW-0723">Serine/threonine-protein kinase</keyword>
<keyword evidence="10" id="KW-0418">Kinase</keyword>
<evidence type="ECO:0000256" key="11">
    <source>
        <dbReference type="ARBA" id="ARBA00022833"/>
    </source>
</evidence>
<dbReference type="InterPro" id="IPR037312">
    <property type="entry name" value="PKC-like_HR1"/>
</dbReference>
<dbReference type="Proteomes" id="UP000054097">
    <property type="component" value="Unassembled WGS sequence"/>
</dbReference>
<dbReference type="STRING" id="933852.A0A0C3AP89"/>
<dbReference type="GO" id="GO:0005524">
    <property type="term" value="F:ATP binding"/>
    <property type="evidence" value="ECO:0007669"/>
    <property type="project" value="UniProtKB-UniRule"/>
</dbReference>
<dbReference type="SMART" id="SM00742">
    <property type="entry name" value="Hr1"/>
    <property type="match status" value="2"/>
</dbReference>
<dbReference type="GO" id="GO:0008270">
    <property type="term" value="F:zinc ion binding"/>
    <property type="evidence" value="ECO:0007669"/>
    <property type="project" value="UniProtKB-KW"/>
</dbReference>
<dbReference type="PROSITE" id="PS00108">
    <property type="entry name" value="PROTEIN_KINASE_ST"/>
    <property type="match status" value="1"/>
</dbReference>
<dbReference type="SMART" id="SM00133">
    <property type="entry name" value="S_TK_X"/>
    <property type="match status" value="1"/>
</dbReference>
<organism evidence="23 24">
    <name type="scientific">Serendipita vermifera MAFF 305830</name>
    <dbReference type="NCBI Taxonomy" id="933852"/>
    <lineage>
        <taxon>Eukaryota</taxon>
        <taxon>Fungi</taxon>
        <taxon>Dikarya</taxon>
        <taxon>Basidiomycota</taxon>
        <taxon>Agaricomycotina</taxon>
        <taxon>Agaricomycetes</taxon>
        <taxon>Sebacinales</taxon>
        <taxon>Serendipitaceae</taxon>
        <taxon>Serendipita</taxon>
    </lineage>
</organism>
<dbReference type="InterPro" id="IPR017441">
    <property type="entry name" value="Protein_kinase_ATP_BS"/>
</dbReference>
<feature type="domain" description="Protein kinase" evidence="19">
    <location>
        <begin position="799"/>
        <end position="1058"/>
    </location>
</feature>
<dbReference type="InterPro" id="IPR035892">
    <property type="entry name" value="C2_domain_sf"/>
</dbReference>
<dbReference type="SUPFAM" id="SSF49562">
    <property type="entry name" value="C2 domain (Calcium/lipid-binding domain, CaLB)"/>
    <property type="match status" value="1"/>
</dbReference>
<evidence type="ECO:0000256" key="6">
    <source>
        <dbReference type="ARBA" id="ARBA00022723"/>
    </source>
</evidence>
<dbReference type="Pfam" id="PF00130">
    <property type="entry name" value="C1_1"/>
    <property type="match status" value="2"/>
</dbReference>
<keyword evidence="24" id="KW-1185">Reference proteome</keyword>
<reference evidence="23 24" key="1">
    <citation type="submission" date="2014-04" db="EMBL/GenBank/DDBJ databases">
        <authorList>
            <consortium name="DOE Joint Genome Institute"/>
            <person name="Kuo A."/>
            <person name="Zuccaro A."/>
            <person name="Kohler A."/>
            <person name="Nagy L.G."/>
            <person name="Floudas D."/>
            <person name="Copeland A."/>
            <person name="Barry K.W."/>
            <person name="Cichocki N."/>
            <person name="Veneault-Fourrey C."/>
            <person name="LaButti K."/>
            <person name="Lindquist E.A."/>
            <person name="Lipzen A."/>
            <person name="Lundell T."/>
            <person name="Morin E."/>
            <person name="Murat C."/>
            <person name="Sun H."/>
            <person name="Tunlid A."/>
            <person name="Henrissat B."/>
            <person name="Grigoriev I.V."/>
            <person name="Hibbett D.S."/>
            <person name="Martin F."/>
            <person name="Nordberg H.P."/>
            <person name="Cantor M.N."/>
            <person name="Hua S.X."/>
        </authorList>
    </citation>
    <scope>NUCLEOTIDE SEQUENCE [LARGE SCALE GENOMIC DNA]</scope>
    <source>
        <strain evidence="23 24">MAFF 305830</strain>
    </source>
</reference>
<dbReference type="Pfam" id="PF02185">
    <property type="entry name" value="HR1"/>
    <property type="match status" value="2"/>
</dbReference>
<keyword evidence="6" id="KW-0479">Metal-binding</keyword>
<dbReference type="InterPro" id="IPR008271">
    <property type="entry name" value="Ser/Thr_kinase_AS"/>
</dbReference>
<dbReference type="InterPro" id="IPR000719">
    <property type="entry name" value="Prot_kinase_dom"/>
</dbReference>
<feature type="region of interest" description="Disordered" evidence="17">
    <location>
        <begin position="165"/>
        <end position="184"/>
    </location>
</feature>
<evidence type="ECO:0000259" key="19">
    <source>
        <dbReference type="PROSITE" id="PS50011"/>
    </source>
</evidence>
<evidence type="ECO:0000256" key="4">
    <source>
        <dbReference type="ARBA" id="ARBA00022553"/>
    </source>
</evidence>
<dbReference type="CDD" id="cd20823">
    <property type="entry name" value="C1_ScPKC1-like_rpt2"/>
    <property type="match status" value="1"/>
</dbReference>
<dbReference type="SMART" id="SM00220">
    <property type="entry name" value="S_TKc"/>
    <property type="match status" value="1"/>
</dbReference>
<feature type="compositionally biased region" description="Low complexity" evidence="17">
    <location>
        <begin position="727"/>
        <end position="736"/>
    </location>
</feature>
<evidence type="ECO:0000259" key="22">
    <source>
        <dbReference type="PROSITE" id="PS51860"/>
    </source>
</evidence>
<evidence type="ECO:0000256" key="13">
    <source>
        <dbReference type="ARBA" id="ARBA00047272"/>
    </source>
</evidence>
<feature type="compositionally biased region" description="Polar residues" evidence="17">
    <location>
        <begin position="174"/>
        <end position="184"/>
    </location>
</feature>
<feature type="compositionally biased region" description="Polar residues" evidence="17">
    <location>
        <begin position="576"/>
        <end position="596"/>
    </location>
</feature>
<dbReference type="SUPFAM" id="SSF46585">
    <property type="entry name" value="HR1 repeat"/>
    <property type="match status" value="1"/>
</dbReference>
<dbReference type="FunFam" id="1.10.510.10:FF:000101">
    <property type="entry name" value="Protein kinase C"/>
    <property type="match status" value="1"/>
</dbReference>
<feature type="binding site" evidence="16">
    <location>
        <position position="828"/>
    </location>
    <ligand>
        <name>ATP</name>
        <dbReference type="ChEBI" id="CHEBI:30616"/>
    </ligand>
</feature>
<dbReference type="SUPFAM" id="SSF56112">
    <property type="entry name" value="Protein kinase-like (PK-like)"/>
    <property type="match status" value="1"/>
</dbReference>
<dbReference type="Pfam" id="PF00069">
    <property type="entry name" value="Pkinase"/>
    <property type="match status" value="1"/>
</dbReference>
<feature type="domain" description="Phorbol-ester/DAG-type" evidence="20">
    <location>
        <begin position="441"/>
        <end position="489"/>
    </location>
</feature>
<evidence type="ECO:0000256" key="10">
    <source>
        <dbReference type="ARBA" id="ARBA00022777"/>
    </source>
</evidence>
<keyword evidence="8 16" id="KW-0547">Nucleotide-binding</keyword>
<dbReference type="SMART" id="SM00239">
    <property type="entry name" value="C2"/>
    <property type="match status" value="1"/>
</dbReference>
<evidence type="ECO:0000256" key="9">
    <source>
        <dbReference type="ARBA" id="ARBA00022771"/>
    </source>
</evidence>
<feature type="domain" description="REM-1" evidence="22">
    <location>
        <begin position="125"/>
        <end position="202"/>
    </location>
</feature>
<dbReference type="PROSITE" id="PS00107">
    <property type="entry name" value="PROTEIN_KINASE_ATP"/>
    <property type="match status" value="1"/>
</dbReference>
<keyword evidence="11" id="KW-0862">Zinc</keyword>
<evidence type="ECO:0000259" key="18">
    <source>
        <dbReference type="PROSITE" id="PS50004"/>
    </source>
</evidence>
<evidence type="ECO:0000259" key="20">
    <source>
        <dbReference type="PROSITE" id="PS50081"/>
    </source>
</evidence>
<evidence type="ECO:0000256" key="14">
    <source>
        <dbReference type="ARBA" id="ARBA00047470"/>
    </source>
</evidence>
<evidence type="ECO:0000256" key="8">
    <source>
        <dbReference type="ARBA" id="ARBA00022741"/>
    </source>
</evidence>
<dbReference type="PROSITE" id="PS50011">
    <property type="entry name" value="PROTEIN_KINASE_DOM"/>
    <property type="match status" value="1"/>
</dbReference>
<evidence type="ECO:0000256" key="7">
    <source>
        <dbReference type="ARBA" id="ARBA00022737"/>
    </source>
</evidence>
<name>A0A0C3AP89_SERVB</name>
<feature type="compositionally biased region" description="Pro residues" evidence="17">
    <location>
        <begin position="642"/>
        <end position="651"/>
    </location>
</feature>
<evidence type="ECO:0000313" key="24">
    <source>
        <dbReference type="Proteomes" id="UP000054097"/>
    </source>
</evidence>
<dbReference type="GO" id="GO:0004697">
    <property type="term" value="F:diacylglycerol-dependent serine/threonine kinase activity"/>
    <property type="evidence" value="ECO:0007669"/>
    <property type="project" value="UniProtKB-EC"/>
</dbReference>
<feature type="domain" description="AGC-kinase C-terminal" evidence="21">
    <location>
        <begin position="1059"/>
        <end position="1127"/>
    </location>
</feature>
<evidence type="ECO:0000256" key="1">
    <source>
        <dbReference type="ARBA" id="ARBA00005490"/>
    </source>
</evidence>
<feature type="domain" description="Phorbol-ester/DAG-type" evidence="20">
    <location>
        <begin position="509"/>
        <end position="559"/>
    </location>
</feature>
<accession>A0A0C3AP89</accession>
<dbReference type="Gene3D" id="1.10.510.10">
    <property type="entry name" value="Transferase(Phosphotransferase) domain 1"/>
    <property type="match status" value="1"/>
</dbReference>
<dbReference type="Gene3D" id="3.30.200.20">
    <property type="entry name" value="Phosphorylase Kinase, domain 1"/>
    <property type="match status" value="1"/>
</dbReference>
<keyword evidence="12 16" id="KW-0067">ATP-binding</keyword>
<evidence type="ECO:0000256" key="15">
    <source>
        <dbReference type="PROSITE-ProRule" id="PRU01207"/>
    </source>
</evidence>
<dbReference type="CDD" id="cd20822">
    <property type="entry name" value="C1_ScPKC1-like_rpt1"/>
    <property type="match status" value="1"/>
</dbReference>
<keyword evidence="9" id="KW-0863">Zinc-finger</keyword>
<dbReference type="InterPro" id="IPR000961">
    <property type="entry name" value="AGC-kinase_C"/>
</dbReference>
<evidence type="ECO:0000256" key="16">
    <source>
        <dbReference type="PROSITE-ProRule" id="PRU10141"/>
    </source>
</evidence>
<dbReference type="PROSITE" id="PS51860">
    <property type="entry name" value="REM_1"/>
    <property type="match status" value="1"/>
</dbReference>
<feature type="region of interest" description="Disordered" evidence="17">
    <location>
        <begin position="576"/>
        <end position="793"/>
    </location>
</feature>
<dbReference type="EMBL" id="KN824306">
    <property type="protein sequence ID" value="KIM26390.1"/>
    <property type="molecule type" value="Genomic_DNA"/>
</dbReference>
<feature type="domain" description="C2" evidence="18">
    <location>
        <begin position="212"/>
        <end position="336"/>
    </location>
</feature>
<dbReference type="Gene3D" id="3.30.60.20">
    <property type="match status" value="2"/>
</dbReference>
<dbReference type="Gene3D" id="1.10.287.160">
    <property type="entry name" value="HR1 repeat"/>
    <property type="match status" value="1"/>
</dbReference>
<dbReference type="CDD" id="cd05570">
    <property type="entry name" value="STKc_PKC"/>
    <property type="match status" value="1"/>
</dbReference>
<dbReference type="SMART" id="SM00109">
    <property type="entry name" value="C1"/>
    <property type="match status" value="2"/>
</dbReference>